<accession>A0AAN8ULL5</accession>
<dbReference type="AlphaFoldDB" id="A0AAN8ULL5"/>
<feature type="compositionally biased region" description="Basic and acidic residues" evidence="2">
    <location>
        <begin position="44"/>
        <end position="67"/>
    </location>
</feature>
<dbReference type="PROSITE" id="PS00028">
    <property type="entry name" value="ZINC_FINGER_C2H2_1"/>
    <property type="match status" value="1"/>
</dbReference>
<gene>
    <name evidence="4" type="ORF">RJ641_019235</name>
</gene>
<evidence type="ECO:0000256" key="2">
    <source>
        <dbReference type="SAM" id="MobiDB-lite"/>
    </source>
</evidence>
<evidence type="ECO:0000259" key="3">
    <source>
        <dbReference type="PROSITE" id="PS50157"/>
    </source>
</evidence>
<evidence type="ECO:0000313" key="4">
    <source>
        <dbReference type="EMBL" id="KAK6916374.1"/>
    </source>
</evidence>
<feature type="region of interest" description="Disordered" evidence="2">
    <location>
        <begin position="1"/>
        <end position="77"/>
    </location>
</feature>
<sequence length="228" mass="25851">MVTDDISIVPWNTRASPQGTTAWKVDNFKTPDLTSYRLGNEEMNCPREESAHKKERSRTGDDSKEGTPDDNQGEWLNLSMGRNVPSAAVNLDARSRPTSIKLFSCKFCMRKFFSSQALGGHQNAHKKERGAARRFHPQKMIRMMPFPINTPTIRTLAVQPHSLMHKTQRDGTPVMARFGGTKSDTETARMPCKMEEAMDMMWPGSFHLPLPQPEQPSEHLKLDLSLRL</sequence>
<reference evidence="4 5" key="1">
    <citation type="submission" date="2023-12" db="EMBL/GenBank/DDBJ databases">
        <title>A high-quality genome assembly for Dillenia turbinata (Dilleniales).</title>
        <authorList>
            <person name="Chanderbali A."/>
        </authorList>
    </citation>
    <scope>NUCLEOTIDE SEQUENCE [LARGE SCALE GENOMIC DNA]</scope>
    <source>
        <strain evidence="4">LSX21</strain>
        <tissue evidence="4">Leaf</tissue>
    </source>
</reference>
<dbReference type="InterPro" id="IPR036236">
    <property type="entry name" value="Znf_C2H2_sf"/>
</dbReference>
<dbReference type="InterPro" id="IPR013087">
    <property type="entry name" value="Znf_C2H2_type"/>
</dbReference>
<dbReference type="Proteomes" id="UP001370490">
    <property type="component" value="Unassembled WGS sequence"/>
</dbReference>
<keyword evidence="1" id="KW-0479">Metal-binding</keyword>
<dbReference type="GO" id="GO:0008270">
    <property type="term" value="F:zinc ion binding"/>
    <property type="evidence" value="ECO:0007669"/>
    <property type="project" value="UniProtKB-KW"/>
</dbReference>
<keyword evidence="1" id="KW-0862">Zinc</keyword>
<feature type="domain" description="C2H2-type" evidence="3">
    <location>
        <begin position="103"/>
        <end position="130"/>
    </location>
</feature>
<dbReference type="Gene3D" id="3.30.160.60">
    <property type="entry name" value="Classic Zinc Finger"/>
    <property type="match status" value="1"/>
</dbReference>
<protein>
    <recommendedName>
        <fullName evidence="3">C2H2-type domain-containing protein</fullName>
    </recommendedName>
</protein>
<keyword evidence="1" id="KW-0863">Zinc-finger</keyword>
<dbReference type="PANTHER" id="PTHR47593">
    <property type="entry name" value="ZINC FINGER PROTEIN 4-LIKE"/>
    <property type="match status" value="1"/>
</dbReference>
<keyword evidence="5" id="KW-1185">Reference proteome</keyword>
<proteinExistence type="predicted"/>
<dbReference type="PANTHER" id="PTHR47593:SF8">
    <property type="entry name" value="OS12G0581900 PROTEIN"/>
    <property type="match status" value="1"/>
</dbReference>
<evidence type="ECO:0000313" key="5">
    <source>
        <dbReference type="Proteomes" id="UP001370490"/>
    </source>
</evidence>
<comment type="caution">
    <text evidence="4">The sequence shown here is derived from an EMBL/GenBank/DDBJ whole genome shotgun (WGS) entry which is preliminary data.</text>
</comment>
<feature type="region of interest" description="Disordered" evidence="2">
    <location>
        <begin position="166"/>
        <end position="186"/>
    </location>
</feature>
<dbReference type="SUPFAM" id="SSF57667">
    <property type="entry name" value="beta-beta-alpha zinc fingers"/>
    <property type="match status" value="1"/>
</dbReference>
<evidence type="ECO:0000256" key="1">
    <source>
        <dbReference type="PROSITE-ProRule" id="PRU00042"/>
    </source>
</evidence>
<dbReference type="InterPro" id="IPR053266">
    <property type="entry name" value="Zinc_finger_protein_7"/>
</dbReference>
<organism evidence="4 5">
    <name type="scientific">Dillenia turbinata</name>
    <dbReference type="NCBI Taxonomy" id="194707"/>
    <lineage>
        <taxon>Eukaryota</taxon>
        <taxon>Viridiplantae</taxon>
        <taxon>Streptophyta</taxon>
        <taxon>Embryophyta</taxon>
        <taxon>Tracheophyta</taxon>
        <taxon>Spermatophyta</taxon>
        <taxon>Magnoliopsida</taxon>
        <taxon>eudicotyledons</taxon>
        <taxon>Gunneridae</taxon>
        <taxon>Pentapetalae</taxon>
        <taxon>Dilleniales</taxon>
        <taxon>Dilleniaceae</taxon>
        <taxon>Dillenia</taxon>
    </lineage>
</organism>
<dbReference type="EMBL" id="JBAMMX010000024">
    <property type="protein sequence ID" value="KAK6916374.1"/>
    <property type="molecule type" value="Genomic_DNA"/>
</dbReference>
<dbReference type="PROSITE" id="PS50157">
    <property type="entry name" value="ZINC_FINGER_C2H2_2"/>
    <property type="match status" value="1"/>
</dbReference>
<name>A0AAN8ULL5_9MAGN</name>